<evidence type="ECO:0000313" key="3">
    <source>
        <dbReference type="Proteomes" id="UP000198749"/>
    </source>
</evidence>
<sequence length="201" mass="22453">MSPAEKFTYQTLENRTKALAIALGFRDQPTLEHSDRVQTLAVELAKAVGLCEGQISALRISSRFHDIGKIGIPDRILMKPGKLDQDDWDVMHTHPAIGEQIVLSTELDGASQTAHIIRHHHECFDGSGYPDKLAGEDIPVGARIISIVDSYDAMAYTRSYHVGRDHSAIIDQINRESGSKHDPYLLKHFCRIIETSNNRVE</sequence>
<accession>A0A1H9GQZ8</accession>
<dbReference type="Gene3D" id="1.10.3210.10">
    <property type="entry name" value="Hypothetical protein af1432"/>
    <property type="match status" value="1"/>
</dbReference>
<dbReference type="SUPFAM" id="SSF109604">
    <property type="entry name" value="HD-domain/PDEase-like"/>
    <property type="match status" value="1"/>
</dbReference>
<dbReference type="InterPro" id="IPR037522">
    <property type="entry name" value="HD_GYP_dom"/>
</dbReference>
<evidence type="ECO:0000313" key="2">
    <source>
        <dbReference type="EMBL" id="SEQ52525.1"/>
    </source>
</evidence>
<dbReference type="OrthoDB" id="9816273at2"/>
<dbReference type="RefSeq" id="WP_091356920.1">
    <property type="nucleotide sequence ID" value="NZ_AP025284.1"/>
</dbReference>
<evidence type="ECO:0000259" key="1">
    <source>
        <dbReference type="PROSITE" id="PS51832"/>
    </source>
</evidence>
<dbReference type="EMBL" id="FOGB01000004">
    <property type="protein sequence ID" value="SEQ52525.1"/>
    <property type="molecule type" value="Genomic_DNA"/>
</dbReference>
<dbReference type="Proteomes" id="UP000198749">
    <property type="component" value="Unassembled WGS sequence"/>
</dbReference>
<dbReference type="PANTHER" id="PTHR45228:SF4">
    <property type="entry name" value="LIPOPROTEIN"/>
    <property type="match status" value="1"/>
</dbReference>
<dbReference type="InterPro" id="IPR003607">
    <property type="entry name" value="HD/PDEase_dom"/>
</dbReference>
<dbReference type="CDD" id="cd00077">
    <property type="entry name" value="HDc"/>
    <property type="match status" value="1"/>
</dbReference>
<dbReference type="SMART" id="SM00471">
    <property type="entry name" value="HDc"/>
    <property type="match status" value="1"/>
</dbReference>
<dbReference type="STRING" id="355243.SAMN03080615_01839"/>
<dbReference type="PROSITE" id="PS51832">
    <property type="entry name" value="HD_GYP"/>
    <property type="match status" value="1"/>
</dbReference>
<dbReference type="InterPro" id="IPR052020">
    <property type="entry name" value="Cyclic_di-GMP/3'3'-cGAMP_PDE"/>
</dbReference>
<organism evidence="2 3">
    <name type="scientific">Amphritea atlantica</name>
    <dbReference type="NCBI Taxonomy" id="355243"/>
    <lineage>
        <taxon>Bacteria</taxon>
        <taxon>Pseudomonadati</taxon>
        <taxon>Pseudomonadota</taxon>
        <taxon>Gammaproteobacteria</taxon>
        <taxon>Oceanospirillales</taxon>
        <taxon>Oceanospirillaceae</taxon>
        <taxon>Amphritea</taxon>
    </lineage>
</organism>
<name>A0A1H9GQZ8_9GAMM</name>
<dbReference type="PANTHER" id="PTHR45228">
    <property type="entry name" value="CYCLIC DI-GMP PHOSPHODIESTERASE TM_0186-RELATED"/>
    <property type="match status" value="1"/>
</dbReference>
<reference evidence="3" key="1">
    <citation type="submission" date="2016-10" db="EMBL/GenBank/DDBJ databases">
        <authorList>
            <person name="Varghese N."/>
            <person name="Submissions S."/>
        </authorList>
    </citation>
    <scope>NUCLEOTIDE SEQUENCE [LARGE SCALE GENOMIC DNA]</scope>
    <source>
        <strain evidence="3">DSM 18887</strain>
    </source>
</reference>
<dbReference type="AlphaFoldDB" id="A0A1H9GQZ8"/>
<feature type="domain" description="HD-GYP" evidence="1">
    <location>
        <begin position="8"/>
        <end position="201"/>
    </location>
</feature>
<proteinExistence type="predicted"/>
<protein>
    <submittedName>
        <fullName evidence="2">Metal dependent phosphohydrolase</fullName>
    </submittedName>
</protein>
<dbReference type="Pfam" id="PF13487">
    <property type="entry name" value="HD_5"/>
    <property type="match status" value="1"/>
</dbReference>
<keyword evidence="3" id="KW-1185">Reference proteome</keyword>
<dbReference type="GO" id="GO:0008081">
    <property type="term" value="F:phosphoric diester hydrolase activity"/>
    <property type="evidence" value="ECO:0007669"/>
    <property type="project" value="UniProtKB-ARBA"/>
</dbReference>
<gene>
    <name evidence="2" type="ORF">SAMN03080615_01839</name>
</gene>
<keyword evidence="2" id="KW-0378">Hydrolase</keyword>